<reference evidence="4 5" key="1">
    <citation type="journal article" date="2024" name="bioRxiv">
        <title>Comparative genomics of Cryptococcus and Kwoniella reveals pathogenesis evolution and contrasting karyotype dynamics via intercentromeric recombination or chromosome fusion.</title>
        <authorList>
            <person name="Coelho M.A."/>
            <person name="David-Palma M."/>
            <person name="Shea T."/>
            <person name="Bowers K."/>
            <person name="McGinley-Smith S."/>
            <person name="Mohammad A.W."/>
            <person name="Gnirke A."/>
            <person name="Yurkov A.M."/>
            <person name="Nowrousian M."/>
            <person name="Sun S."/>
            <person name="Cuomo C.A."/>
            <person name="Heitman J."/>
        </authorList>
    </citation>
    <scope>NUCLEOTIDE SEQUENCE [LARGE SCALE GENOMIC DNA]</scope>
    <source>
        <strain evidence="4 5">CBS 13917</strain>
    </source>
</reference>
<keyword evidence="2" id="KW-0732">Signal</keyword>
<dbReference type="PANTHER" id="PTHR43662:SF3">
    <property type="entry name" value="DOMAIN PROTEIN, PUTATIVE (AFU_ORTHOLOGUE AFUA_6G11970)-RELATED"/>
    <property type="match status" value="1"/>
</dbReference>
<dbReference type="RefSeq" id="XP_066800753.1">
    <property type="nucleotide sequence ID" value="XM_066948980.1"/>
</dbReference>
<name>A0AAW0YVM3_9TREE</name>
<feature type="domain" description="DUF1996" evidence="3">
    <location>
        <begin position="41"/>
        <end position="270"/>
    </location>
</feature>
<dbReference type="Pfam" id="PF09362">
    <property type="entry name" value="DUF1996"/>
    <property type="match status" value="1"/>
</dbReference>
<proteinExistence type="predicted"/>
<keyword evidence="5" id="KW-1185">Reference proteome</keyword>
<evidence type="ECO:0000256" key="2">
    <source>
        <dbReference type="SAM" id="SignalP"/>
    </source>
</evidence>
<evidence type="ECO:0000313" key="4">
    <source>
        <dbReference type="EMBL" id="KAK8846803.1"/>
    </source>
</evidence>
<sequence>MMSMRTRLIIIASLLATPYTTAYDDLLFTEDFFPLINTRLDPIISPGKVSSHVHHVVGSSAFTATEDFATAQAGSCTTANLAQDKSSYWAPLLFYKWRNGSYSAIVGDGASAYWKMPLTNPTDDDFLVVPDDFRVVAGDITRTTYNSSNALDNAVSFQCIDAGGSYDKTPYIPSNRECLTLRPQINFPECWDGVNAYKEDGSHVYYPIDGNPEGGKCPEGYHKIPHLFLETTYHIKEENIGEGYEWYPGCFVLANGDDFGYTFHADWINGFPHGFIVDTFHQCYDGTSISKTCAPIDQGRNEAYNNGIDSGSCVTQGQIVNERVGQLWAIPELPGNNLFFNSSRTPAPKASGYQEKAEFVQVTNSTGGYCVSGTCIDYIGSDVVTSYGASGTNPLSSEKKVDNGAEPSANQTVGSASGISASATSSTPANTTDTAGSITEAASIATPSVPTSGNTQIGINALAPEPTVEDDDDEELVCHRRKKRRVPAWQTMTRCHHLICLLYELEVLASDFSSYHAYALPSWSQ</sequence>
<feature type="compositionally biased region" description="Low complexity" evidence="1">
    <location>
        <begin position="415"/>
        <end position="434"/>
    </location>
</feature>
<evidence type="ECO:0000256" key="1">
    <source>
        <dbReference type="SAM" id="MobiDB-lite"/>
    </source>
</evidence>
<dbReference type="Proteomes" id="UP001388673">
    <property type="component" value="Unassembled WGS sequence"/>
</dbReference>
<dbReference type="AlphaFoldDB" id="A0AAW0YVM3"/>
<evidence type="ECO:0000313" key="5">
    <source>
        <dbReference type="Proteomes" id="UP001388673"/>
    </source>
</evidence>
<feature type="signal peptide" evidence="2">
    <location>
        <begin position="1"/>
        <end position="22"/>
    </location>
</feature>
<feature type="chain" id="PRO_5043777178" description="DUF1996 domain-containing protein" evidence="2">
    <location>
        <begin position="23"/>
        <end position="525"/>
    </location>
</feature>
<feature type="region of interest" description="Disordered" evidence="1">
    <location>
        <begin position="392"/>
        <end position="434"/>
    </location>
</feature>
<gene>
    <name evidence="4" type="ORF">IAR55_005891</name>
</gene>
<dbReference type="EMBL" id="JBCAWK010000011">
    <property type="protein sequence ID" value="KAK8846803.1"/>
    <property type="molecule type" value="Genomic_DNA"/>
</dbReference>
<dbReference type="PANTHER" id="PTHR43662">
    <property type="match status" value="1"/>
</dbReference>
<organism evidence="4 5">
    <name type="scientific">Kwoniella newhampshirensis</name>
    <dbReference type="NCBI Taxonomy" id="1651941"/>
    <lineage>
        <taxon>Eukaryota</taxon>
        <taxon>Fungi</taxon>
        <taxon>Dikarya</taxon>
        <taxon>Basidiomycota</taxon>
        <taxon>Agaricomycotina</taxon>
        <taxon>Tremellomycetes</taxon>
        <taxon>Tremellales</taxon>
        <taxon>Cryptococcaceae</taxon>
        <taxon>Kwoniella</taxon>
    </lineage>
</organism>
<comment type="caution">
    <text evidence="4">The sequence shown here is derived from an EMBL/GenBank/DDBJ whole genome shotgun (WGS) entry which is preliminary data.</text>
</comment>
<evidence type="ECO:0000259" key="3">
    <source>
        <dbReference type="Pfam" id="PF09362"/>
    </source>
</evidence>
<protein>
    <recommendedName>
        <fullName evidence="3">DUF1996 domain-containing protein</fullName>
    </recommendedName>
</protein>
<dbReference type="GeneID" id="92183149"/>
<dbReference type="InterPro" id="IPR018535">
    <property type="entry name" value="DUF1996"/>
</dbReference>
<accession>A0AAW0YVM3</accession>
<dbReference type="KEGG" id="kne:92183149"/>